<evidence type="ECO:0000313" key="8">
    <source>
        <dbReference type="Proteomes" id="UP000596929"/>
    </source>
</evidence>
<feature type="signal peptide" evidence="6">
    <location>
        <begin position="1"/>
        <end position="22"/>
    </location>
</feature>
<dbReference type="PANTHER" id="PTHR43649:SF31">
    <property type="entry name" value="SN-GLYCEROL-3-PHOSPHATE-BINDING PERIPLASMIC PROTEIN UGPB"/>
    <property type="match status" value="1"/>
</dbReference>
<dbReference type="CDD" id="cd14748">
    <property type="entry name" value="PBP2_UgpB"/>
    <property type="match status" value="1"/>
</dbReference>
<accession>A0ABR7D9W4</accession>
<dbReference type="Proteomes" id="UP000596929">
    <property type="component" value="Unassembled WGS sequence"/>
</dbReference>
<keyword evidence="8" id="KW-1185">Reference proteome</keyword>
<dbReference type="Gene3D" id="3.40.190.10">
    <property type="entry name" value="Periplasmic binding protein-like II"/>
    <property type="match status" value="2"/>
</dbReference>
<dbReference type="RefSeq" id="WP_186859382.1">
    <property type="nucleotide sequence ID" value="NZ_JACOOO010000004.1"/>
</dbReference>
<dbReference type="EMBL" id="JACOOO010000004">
    <property type="protein sequence ID" value="MBC5628138.1"/>
    <property type="molecule type" value="Genomic_DNA"/>
</dbReference>
<organism evidence="7 8">
    <name type="scientific">Clostridium hominis</name>
    <dbReference type="NCBI Taxonomy" id="2763036"/>
    <lineage>
        <taxon>Bacteria</taxon>
        <taxon>Bacillati</taxon>
        <taxon>Bacillota</taxon>
        <taxon>Clostridia</taxon>
        <taxon>Eubacteriales</taxon>
        <taxon>Clostridiaceae</taxon>
        <taxon>Clostridium</taxon>
    </lineage>
</organism>
<feature type="chain" id="PRO_5046814536" evidence="6">
    <location>
        <begin position="23"/>
        <end position="440"/>
    </location>
</feature>
<evidence type="ECO:0000313" key="7">
    <source>
        <dbReference type="EMBL" id="MBC5628138.1"/>
    </source>
</evidence>
<sequence length="440" mass="47421">MKKRLLAAIMASTMLFVGCSNGNLKTEQGGNTDGVTEVLLWHSMSGNVQEKLNEIVDGFNSSQSKIKVVAENQGTYDESTSKFFNMNGGSGSPAIIQIGEQNLQSMIDSNLIEPMSNLIKDYNYNIDKLVPQVVNFYSVNDTLYTMPFNASSPVLYYNAEALKKAGIEEVPQTFEAILAAGEKISSANNGMKAFAMHAYGYALDQMVTNLGGFIINNENGRIDRATEVAYQDQVTDIFTWISDLIKADQFINYGSNSQDVVTGFNNGDISMFITTSASAAKIVSEAPFEVGVAYLPYSEGVEPQGVYAGGGALCVTNGLSEEVREAAMEFITYATSAEVQATWAGGTGYFPINVKAYETETMKNIYAEKPQLKVAADQFLTSKETAATAGPLLSQLPQLRNDLQAAIEEVFNGGDVAKAIDGAVANTNKAIETANKSIKN</sequence>
<proteinExistence type="inferred from homology"/>
<keyword evidence="4 6" id="KW-0732">Signal</keyword>
<evidence type="ECO:0000256" key="2">
    <source>
        <dbReference type="ARBA" id="ARBA00008520"/>
    </source>
</evidence>
<name>A0ABR7D9W4_9CLOT</name>
<dbReference type="PANTHER" id="PTHR43649">
    <property type="entry name" value="ARABINOSE-BINDING PROTEIN-RELATED"/>
    <property type="match status" value="1"/>
</dbReference>
<evidence type="ECO:0000256" key="1">
    <source>
        <dbReference type="ARBA" id="ARBA00004196"/>
    </source>
</evidence>
<dbReference type="Pfam" id="PF13416">
    <property type="entry name" value="SBP_bac_8"/>
    <property type="match status" value="1"/>
</dbReference>
<comment type="similarity">
    <text evidence="2">Belongs to the bacterial solute-binding protein 1 family.</text>
</comment>
<comment type="subcellular location">
    <subcellularLocation>
        <location evidence="1">Cell envelope</location>
    </subcellularLocation>
</comment>
<evidence type="ECO:0000256" key="4">
    <source>
        <dbReference type="ARBA" id="ARBA00022729"/>
    </source>
</evidence>
<keyword evidence="5" id="KW-0574">Periplasm</keyword>
<reference evidence="7 8" key="1">
    <citation type="submission" date="2020-08" db="EMBL/GenBank/DDBJ databases">
        <title>Genome public.</title>
        <authorList>
            <person name="Liu C."/>
            <person name="Sun Q."/>
        </authorList>
    </citation>
    <scope>NUCLEOTIDE SEQUENCE [LARGE SCALE GENOMIC DNA]</scope>
    <source>
        <strain evidence="7 8">NSJ-6</strain>
    </source>
</reference>
<comment type="caution">
    <text evidence="7">The sequence shown here is derived from an EMBL/GenBank/DDBJ whole genome shotgun (WGS) entry which is preliminary data.</text>
</comment>
<dbReference type="InterPro" id="IPR006059">
    <property type="entry name" value="SBP"/>
</dbReference>
<evidence type="ECO:0000256" key="6">
    <source>
        <dbReference type="SAM" id="SignalP"/>
    </source>
</evidence>
<protein>
    <submittedName>
        <fullName evidence="7">ABC transporter substrate-binding protein</fullName>
    </submittedName>
</protein>
<dbReference type="SUPFAM" id="SSF53850">
    <property type="entry name" value="Periplasmic binding protein-like II"/>
    <property type="match status" value="1"/>
</dbReference>
<evidence type="ECO:0000256" key="5">
    <source>
        <dbReference type="ARBA" id="ARBA00022764"/>
    </source>
</evidence>
<evidence type="ECO:0000256" key="3">
    <source>
        <dbReference type="ARBA" id="ARBA00022448"/>
    </source>
</evidence>
<dbReference type="PROSITE" id="PS01037">
    <property type="entry name" value="SBP_BACTERIAL_1"/>
    <property type="match status" value="1"/>
</dbReference>
<gene>
    <name evidence="7" type="ORF">H8S20_04435</name>
</gene>
<dbReference type="InterPro" id="IPR050490">
    <property type="entry name" value="Bact_solute-bd_prot1"/>
</dbReference>
<dbReference type="InterPro" id="IPR006061">
    <property type="entry name" value="SBP_1_CS"/>
</dbReference>
<dbReference type="PROSITE" id="PS51257">
    <property type="entry name" value="PROKAR_LIPOPROTEIN"/>
    <property type="match status" value="1"/>
</dbReference>
<keyword evidence="3" id="KW-0813">Transport</keyword>